<evidence type="ECO:0000256" key="7">
    <source>
        <dbReference type="RuleBase" id="RU004168"/>
    </source>
</evidence>
<keyword evidence="5 6" id="KW-0378">Hydrolase</keyword>
<evidence type="ECO:0000256" key="3">
    <source>
        <dbReference type="ARBA" id="ARBA00015991"/>
    </source>
</evidence>
<name>A0A839F442_9GAMM</name>
<evidence type="ECO:0000256" key="1">
    <source>
        <dbReference type="ARBA" id="ARBA00005614"/>
    </source>
</evidence>
<organism evidence="9 10">
    <name type="scientific">Dokdonella fugitiva</name>
    <dbReference type="NCBI Taxonomy" id="328517"/>
    <lineage>
        <taxon>Bacteria</taxon>
        <taxon>Pseudomonadati</taxon>
        <taxon>Pseudomonadota</taxon>
        <taxon>Gammaproteobacteria</taxon>
        <taxon>Lysobacterales</taxon>
        <taxon>Rhodanobacteraceae</taxon>
        <taxon>Dokdonella</taxon>
    </lineage>
</organism>
<feature type="domain" description="Acylphosphatase-like" evidence="8">
    <location>
        <begin position="3"/>
        <end position="88"/>
    </location>
</feature>
<dbReference type="SUPFAM" id="SSF54975">
    <property type="entry name" value="Acylphosphatase/BLUF domain-like"/>
    <property type="match status" value="1"/>
</dbReference>
<comment type="caution">
    <text evidence="9">The sequence shown here is derived from an EMBL/GenBank/DDBJ whole genome shotgun (WGS) entry which is preliminary data.</text>
</comment>
<evidence type="ECO:0000256" key="4">
    <source>
        <dbReference type="ARBA" id="ARBA00047645"/>
    </source>
</evidence>
<feature type="active site" evidence="5">
    <location>
        <position position="36"/>
    </location>
</feature>
<dbReference type="EC" id="3.6.1.7" evidence="2 5"/>
<proteinExistence type="inferred from homology"/>
<evidence type="ECO:0000313" key="10">
    <source>
        <dbReference type="Proteomes" id="UP000550401"/>
    </source>
</evidence>
<evidence type="ECO:0000313" key="9">
    <source>
        <dbReference type="EMBL" id="MBA8889356.1"/>
    </source>
</evidence>
<evidence type="ECO:0000256" key="2">
    <source>
        <dbReference type="ARBA" id="ARBA00012150"/>
    </source>
</evidence>
<dbReference type="AlphaFoldDB" id="A0A839F442"/>
<dbReference type="InterPro" id="IPR001792">
    <property type="entry name" value="Acylphosphatase-like_dom"/>
</dbReference>
<dbReference type="NCBIfam" id="NF011018">
    <property type="entry name" value="PRK14446.1"/>
    <property type="match status" value="1"/>
</dbReference>
<gene>
    <name evidence="9" type="ORF">FHW12_003599</name>
</gene>
<dbReference type="Pfam" id="PF00708">
    <property type="entry name" value="Acylphosphatase"/>
    <property type="match status" value="1"/>
</dbReference>
<comment type="similarity">
    <text evidence="1 7">Belongs to the acylphosphatase family.</text>
</comment>
<dbReference type="InterPro" id="IPR017968">
    <property type="entry name" value="Acylphosphatase_CS"/>
</dbReference>
<dbReference type="GO" id="GO:0003998">
    <property type="term" value="F:acylphosphatase activity"/>
    <property type="evidence" value="ECO:0007669"/>
    <property type="project" value="UniProtKB-EC"/>
</dbReference>
<feature type="active site" evidence="5">
    <location>
        <position position="18"/>
    </location>
</feature>
<dbReference type="EMBL" id="JACGXL010000006">
    <property type="protein sequence ID" value="MBA8889356.1"/>
    <property type="molecule type" value="Genomic_DNA"/>
</dbReference>
<dbReference type="PRINTS" id="PR00112">
    <property type="entry name" value="ACYLPHPHTASE"/>
</dbReference>
<dbReference type="PANTHER" id="PTHR47268">
    <property type="entry name" value="ACYLPHOSPHATASE"/>
    <property type="match status" value="1"/>
</dbReference>
<reference evidence="9 10" key="1">
    <citation type="submission" date="2020-07" db="EMBL/GenBank/DDBJ databases">
        <title>Genomic Encyclopedia of Type Strains, Phase IV (KMG-V): Genome sequencing to study the core and pangenomes of soil and plant-associated prokaryotes.</title>
        <authorList>
            <person name="Whitman W."/>
        </authorList>
    </citation>
    <scope>NUCLEOTIDE SEQUENCE [LARGE SCALE GENOMIC DNA]</scope>
    <source>
        <strain evidence="9 10">RH2WT43</strain>
    </source>
</reference>
<protein>
    <recommendedName>
        <fullName evidence="3 5">Acylphosphatase</fullName>
        <ecNumber evidence="2 5">3.6.1.7</ecNumber>
    </recommendedName>
</protein>
<sequence>MSGARFHVSGLVQGVFFRASTQARARELGLVGWAKNLVDGRVEVVAGGDAAAIDELERWLLRGPPGARVDAVEREPFDAPPRDGFARI</sequence>
<dbReference type="Proteomes" id="UP000550401">
    <property type="component" value="Unassembled WGS sequence"/>
</dbReference>
<dbReference type="PROSITE" id="PS00151">
    <property type="entry name" value="ACYLPHOSPHATASE_2"/>
    <property type="match status" value="1"/>
</dbReference>
<dbReference type="PANTHER" id="PTHR47268:SF4">
    <property type="entry name" value="ACYLPHOSPHATASE"/>
    <property type="match status" value="1"/>
</dbReference>
<dbReference type="InterPro" id="IPR020456">
    <property type="entry name" value="Acylphosphatase"/>
</dbReference>
<keyword evidence="10" id="KW-1185">Reference proteome</keyword>
<dbReference type="InterPro" id="IPR036046">
    <property type="entry name" value="Acylphosphatase-like_dom_sf"/>
</dbReference>
<evidence type="ECO:0000259" key="8">
    <source>
        <dbReference type="PROSITE" id="PS51160"/>
    </source>
</evidence>
<accession>A0A839F442</accession>
<evidence type="ECO:0000256" key="6">
    <source>
        <dbReference type="RuleBase" id="RU000553"/>
    </source>
</evidence>
<dbReference type="Gene3D" id="3.30.70.100">
    <property type="match status" value="1"/>
</dbReference>
<comment type="catalytic activity">
    <reaction evidence="4 5 6">
        <text>an acyl phosphate + H2O = a carboxylate + phosphate + H(+)</text>
        <dbReference type="Rhea" id="RHEA:14965"/>
        <dbReference type="ChEBI" id="CHEBI:15377"/>
        <dbReference type="ChEBI" id="CHEBI:15378"/>
        <dbReference type="ChEBI" id="CHEBI:29067"/>
        <dbReference type="ChEBI" id="CHEBI:43474"/>
        <dbReference type="ChEBI" id="CHEBI:59918"/>
        <dbReference type="EC" id="3.6.1.7"/>
    </reaction>
</comment>
<evidence type="ECO:0000256" key="5">
    <source>
        <dbReference type="PROSITE-ProRule" id="PRU00520"/>
    </source>
</evidence>
<dbReference type="PROSITE" id="PS51160">
    <property type="entry name" value="ACYLPHOSPHATASE_3"/>
    <property type="match status" value="1"/>
</dbReference>
<dbReference type="RefSeq" id="WP_182532390.1">
    <property type="nucleotide sequence ID" value="NZ_JACGXL010000006.1"/>
</dbReference>
<dbReference type="PROSITE" id="PS00150">
    <property type="entry name" value="ACYLPHOSPHATASE_1"/>
    <property type="match status" value="1"/>
</dbReference>